<gene>
    <name evidence="1" type="ORF">HMPREF3222_01575</name>
</gene>
<proteinExistence type="predicted"/>
<evidence type="ECO:0000313" key="2">
    <source>
        <dbReference type="Proteomes" id="UP000070646"/>
    </source>
</evidence>
<reference evidence="1 2" key="1">
    <citation type="submission" date="2016-01" db="EMBL/GenBank/DDBJ databases">
        <authorList>
            <person name="Oliw E.H."/>
        </authorList>
    </citation>
    <scope>NUCLEOTIDE SEQUENCE [LARGE SCALE GENOMIC DNA]</scope>
    <source>
        <strain evidence="1 2">MJR7757A</strain>
    </source>
</reference>
<dbReference type="AlphaFoldDB" id="A0A133N6J9"/>
<dbReference type="EMBL" id="LRPU01000072">
    <property type="protein sequence ID" value="KXA11926.1"/>
    <property type="molecule type" value="Genomic_DNA"/>
</dbReference>
<dbReference type="PATRIC" id="fig|1502.174.peg.1587"/>
<sequence>MGIPKSVIKINKGNVKFISNVDRVKYTLNELTRAALRDTGKFICNVFRNMYYSKFKKKKGVVGKFTQYWVRRKDSDLQVGLKPNAFYGGFQEFGSSKTKRLGLLTKAVQSNLPKIIEIQSKYLSSLENEAQALALIDEKEQKGGADNE</sequence>
<comment type="caution">
    <text evidence="1">The sequence shown here is derived from an EMBL/GenBank/DDBJ whole genome shotgun (WGS) entry which is preliminary data.</text>
</comment>
<dbReference type="Proteomes" id="UP000070646">
    <property type="component" value="Unassembled WGS sequence"/>
</dbReference>
<evidence type="ECO:0000313" key="1">
    <source>
        <dbReference type="EMBL" id="KXA11926.1"/>
    </source>
</evidence>
<protein>
    <submittedName>
        <fullName evidence="1">Phage protein, HK97 gp10 family</fullName>
    </submittedName>
</protein>
<dbReference type="RefSeq" id="WP_060795720.1">
    <property type="nucleotide sequence ID" value="NZ_KQ956217.1"/>
</dbReference>
<name>A0A133N6J9_CLOPF</name>
<accession>A0A133N6J9</accession>
<organism evidence="1 2">
    <name type="scientific">Clostridium perfringens</name>
    <dbReference type="NCBI Taxonomy" id="1502"/>
    <lineage>
        <taxon>Bacteria</taxon>
        <taxon>Bacillati</taxon>
        <taxon>Bacillota</taxon>
        <taxon>Clostridia</taxon>
        <taxon>Eubacteriales</taxon>
        <taxon>Clostridiaceae</taxon>
        <taxon>Clostridium</taxon>
    </lineage>
</organism>